<sequence length="877" mass="97969">MMRTAISPRFAISKVFNFSIVTVLILTSGNPQVDISISNSIRPRSTPRQAYRGLQVPNVKRQALGKLGIPGSDHLAYLSPFMSSVREHKRVYQACEPCREKKVRCELGSADCPNKPPCARCRRESKQCFFAASRIRKTTSTKRRAQSPLVREPRSQHATGVPDLAVSHGTLPPAVEEESQPFREDGRAAAALLEGHPRTYHDALTLLSEACEHSEARKESADGSTSSNHPQGARPNPTGPALGIHTDTATNKGTAEALRAWSNVRFVRGGLFTAEEALDMVDHFYNLHSAFSPVVPEYFRSHSQHATLIEEEPVLTITILMIGSRYRKWTGPAAVARSYIVHDRIWRYLQGMISRLFWSEDLFVGEFLSLKDPFLGPRRGPRPTYMDSWSHGFRTLGTCEALLLLLDWHPRALHFPPPDEDTSSIVIPEPKRPRKSASTTGYYGPGSGHDWLARSDRLCHSMLSTVLMLATEMGIFCEDNSFGQDETRNDHLKMAREQERFHRIRCLIWVYATQQPGRPGRRNPAQFTPTKSPGIRNDDATECWMRVATIMQNANDLLFVSPKYTGEIIRNGQYLRIVSGLEPLLNESIVEFDHAKLAKQTRYILSIEYEYAQLCIFGLALQAVISRNCRGDSSSRLERHSQGTLPEEEKYLRETVRAARTILGAVLADLLPHGSLTYIPVRSYSRILGAALILLKCCAAGISEIDVPMSLDLVRRVAVGLRNSAVDDTHLSTRWGDLLENLASRLQTRLSQPTMPKPSSTRLSSLATLSKYQEDASQVPHVTHPSTVQSSPQDIQARANLEPNNNILDLNQSNSLDAKYDTQFDECSTWWDDQFSQVNLNCMPWFPTLGLVGGSGSDPLLSNDFADGIFESVGPTH</sequence>
<feature type="region of interest" description="Disordered" evidence="5">
    <location>
        <begin position="419"/>
        <end position="442"/>
    </location>
</feature>
<dbReference type="SMART" id="SM00066">
    <property type="entry name" value="GAL4"/>
    <property type="match status" value="1"/>
</dbReference>
<keyword evidence="8" id="KW-1185">Reference proteome</keyword>
<dbReference type="GO" id="GO:0009074">
    <property type="term" value="P:aromatic amino acid family catabolic process"/>
    <property type="evidence" value="ECO:0007669"/>
    <property type="project" value="TreeGrafter"/>
</dbReference>
<dbReference type="GO" id="GO:0003677">
    <property type="term" value="F:DNA binding"/>
    <property type="evidence" value="ECO:0007669"/>
    <property type="project" value="UniProtKB-KW"/>
</dbReference>
<organism evidence="7 8">
    <name type="scientific">Penicillium thymicola</name>
    <dbReference type="NCBI Taxonomy" id="293382"/>
    <lineage>
        <taxon>Eukaryota</taxon>
        <taxon>Fungi</taxon>
        <taxon>Dikarya</taxon>
        <taxon>Ascomycota</taxon>
        <taxon>Pezizomycotina</taxon>
        <taxon>Eurotiomycetes</taxon>
        <taxon>Eurotiomycetidae</taxon>
        <taxon>Eurotiales</taxon>
        <taxon>Aspergillaceae</taxon>
        <taxon>Penicillium</taxon>
    </lineage>
</organism>
<dbReference type="EMBL" id="LACB01000436">
    <property type="protein sequence ID" value="KAJ9483377.1"/>
    <property type="molecule type" value="Genomic_DNA"/>
</dbReference>
<dbReference type="GO" id="GO:0000981">
    <property type="term" value="F:DNA-binding transcription factor activity, RNA polymerase II-specific"/>
    <property type="evidence" value="ECO:0007669"/>
    <property type="project" value="InterPro"/>
</dbReference>
<feature type="region of interest" description="Disordered" evidence="5">
    <location>
        <begin position="139"/>
        <end position="169"/>
    </location>
</feature>
<dbReference type="PANTHER" id="PTHR31644">
    <property type="entry name" value="TRANSCRIPTIONAL ACTIVATOR ARO80-RELATED"/>
    <property type="match status" value="1"/>
</dbReference>
<dbReference type="PROSITE" id="PS50048">
    <property type="entry name" value="ZN2_CY6_FUNGAL_2"/>
    <property type="match status" value="1"/>
</dbReference>
<feature type="region of interest" description="Disordered" evidence="5">
    <location>
        <begin position="212"/>
        <end position="247"/>
    </location>
</feature>
<keyword evidence="2" id="KW-0238">DNA-binding</keyword>
<dbReference type="GO" id="GO:0008270">
    <property type="term" value="F:zinc ion binding"/>
    <property type="evidence" value="ECO:0007669"/>
    <property type="project" value="InterPro"/>
</dbReference>
<dbReference type="Gene3D" id="4.10.240.10">
    <property type="entry name" value="Zn(2)-C6 fungal-type DNA-binding domain"/>
    <property type="match status" value="1"/>
</dbReference>
<keyword evidence="1" id="KW-0805">Transcription regulation</keyword>
<gene>
    <name evidence="7" type="ORF">VN97_g10026</name>
</gene>
<evidence type="ECO:0000256" key="2">
    <source>
        <dbReference type="ARBA" id="ARBA00023125"/>
    </source>
</evidence>
<evidence type="ECO:0000259" key="6">
    <source>
        <dbReference type="PROSITE" id="PS50048"/>
    </source>
</evidence>
<dbReference type="InterPro" id="IPR036864">
    <property type="entry name" value="Zn2-C6_fun-type_DNA-bd_sf"/>
</dbReference>
<feature type="compositionally biased region" description="Basic and acidic residues" evidence="5">
    <location>
        <begin position="212"/>
        <end position="221"/>
    </location>
</feature>
<dbReference type="SUPFAM" id="SSF57701">
    <property type="entry name" value="Zn2/Cys6 DNA-binding domain"/>
    <property type="match status" value="1"/>
</dbReference>
<evidence type="ECO:0000313" key="7">
    <source>
        <dbReference type="EMBL" id="KAJ9483377.1"/>
    </source>
</evidence>
<evidence type="ECO:0000256" key="1">
    <source>
        <dbReference type="ARBA" id="ARBA00023015"/>
    </source>
</evidence>
<proteinExistence type="predicted"/>
<reference evidence="7" key="1">
    <citation type="submission" date="2015-06" db="EMBL/GenBank/DDBJ databases">
        <authorList>
            <person name="Nguyen H."/>
        </authorList>
    </citation>
    <scope>NUCLEOTIDE SEQUENCE</scope>
    <source>
        <strain evidence="7">DAOM 180753</strain>
    </source>
</reference>
<evidence type="ECO:0000256" key="4">
    <source>
        <dbReference type="ARBA" id="ARBA00023242"/>
    </source>
</evidence>
<dbReference type="CDD" id="cd12148">
    <property type="entry name" value="fungal_TF_MHR"/>
    <property type="match status" value="1"/>
</dbReference>
<dbReference type="CDD" id="cd00067">
    <property type="entry name" value="GAL4"/>
    <property type="match status" value="1"/>
</dbReference>
<dbReference type="InterPro" id="IPR052780">
    <property type="entry name" value="AAA_Catabolism_Regulators"/>
</dbReference>
<accession>A0AAI9TA42</accession>
<evidence type="ECO:0000313" key="8">
    <source>
        <dbReference type="Proteomes" id="UP001227192"/>
    </source>
</evidence>
<dbReference type="GO" id="GO:0045944">
    <property type="term" value="P:positive regulation of transcription by RNA polymerase II"/>
    <property type="evidence" value="ECO:0007669"/>
    <property type="project" value="TreeGrafter"/>
</dbReference>
<feature type="domain" description="Zn(2)-C6 fungal-type" evidence="6">
    <location>
        <begin position="94"/>
        <end position="130"/>
    </location>
</feature>
<protein>
    <recommendedName>
        <fullName evidence="6">Zn(2)-C6 fungal-type domain-containing protein</fullName>
    </recommendedName>
</protein>
<dbReference type="PROSITE" id="PS00463">
    <property type="entry name" value="ZN2_CY6_FUNGAL_1"/>
    <property type="match status" value="1"/>
</dbReference>
<evidence type="ECO:0000256" key="5">
    <source>
        <dbReference type="SAM" id="MobiDB-lite"/>
    </source>
</evidence>
<dbReference type="AlphaFoldDB" id="A0AAI9TA42"/>
<dbReference type="PANTHER" id="PTHR31644:SF2">
    <property type="entry name" value="TRANSCRIPTIONAL ACTIVATOR ARO80-RELATED"/>
    <property type="match status" value="1"/>
</dbReference>
<name>A0AAI9TA42_PENTH</name>
<evidence type="ECO:0000256" key="3">
    <source>
        <dbReference type="ARBA" id="ARBA00023163"/>
    </source>
</evidence>
<dbReference type="GO" id="GO:0005634">
    <property type="term" value="C:nucleus"/>
    <property type="evidence" value="ECO:0007669"/>
    <property type="project" value="TreeGrafter"/>
</dbReference>
<reference evidence="7" key="2">
    <citation type="journal article" date="2016" name="Fungal Biol.">
        <title>Ochratoxin A production by Penicillium thymicola.</title>
        <authorList>
            <person name="Nguyen H.D.T."/>
            <person name="McMullin D.R."/>
            <person name="Ponomareva E."/>
            <person name="Riley R."/>
            <person name="Pomraning K.R."/>
            <person name="Baker S.E."/>
            <person name="Seifert K.A."/>
        </authorList>
    </citation>
    <scope>NUCLEOTIDE SEQUENCE</scope>
    <source>
        <strain evidence="7">DAOM 180753</strain>
    </source>
</reference>
<dbReference type="InterPro" id="IPR001138">
    <property type="entry name" value="Zn2Cys6_DnaBD"/>
</dbReference>
<keyword evidence="4" id="KW-0539">Nucleus</keyword>
<comment type="caution">
    <text evidence="7">The sequence shown here is derived from an EMBL/GenBank/DDBJ whole genome shotgun (WGS) entry which is preliminary data.</text>
</comment>
<keyword evidence="3" id="KW-0804">Transcription</keyword>
<dbReference type="Proteomes" id="UP001227192">
    <property type="component" value="Unassembled WGS sequence"/>
</dbReference>